<reference evidence="3" key="1">
    <citation type="journal article" date="2019" name="Int. J. Syst. Evol. Microbiol.">
        <title>The Global Catalogue of Microorganisms (GCM) 10K type strain sequencing project: providing services to taxonomists for standard genome sequencing and annotation.</title>
        <authorList>
            <consortium name="The Broad Institute Genomics Platform"/>
            <consortium name="The Broad Institute Genome Sequencing Center for Infectious Disease"/>
            <person name="Wu L."/>
            <person name="Ma J."/>
        </authorList>
    </citation>
    <scope>NUCLEOTIDE SEQUENCE [LARGE SCALE GENOMIC DNA]</scope>
    <source>
        <strain evidence="3">CGMCC 4.7396</strain>
    </source>
</reference>
<dbReference type="EMBL" id="JBHRWO010000006">
    <property type="protein sequence ID" value="MFC3492156.1"/>
    <property type="molecule type" value="Genomic_DNA"/>
</dbReference>
<evidence type="ECO:0000256" key="1">
    <source>
        <dbReference type="SAM" id="Phobius"/>
    </source>
</evidence>
<evidence type="ECO:0000313" key="3">
    <source>
        <dbReference type="Proteomes" id="UP001595712"/>
    </source>
</evidence>
<dbReference type="Proteomes" id="UP001595712">
    <property type="component" value="Unassembled WGS sequence"/>
</dbReference>
<feature type="transmembrane region" description="Helical" evidence="1">
    <location>
        <begin position="12"/>
        <end position="41"/>
    </location>
</feature>
<proteinExistence type="predicted"/>
<keyword evidence="1" id="KW-1133">Transmembrane helix</keyword>
<gene>
    <name evidence="2" type="ORF">ACFO8M_06625</name>
</gene>
<accession>A0ABV7PU88</accession>
<keyword evidence="1" id="KW-0472">Membrane</keyword>
<evidence type="ECO:0000313" key="2">
    <source>
        <dbReference type="EMBL" id="MFC3492156.1"/>
    </source>
</evidence>
<sequence length="120" mass="12628">MGNFKKAAMWTGIVVTALCGVVLLGGGKVVSGTLLIATAFIMVRPIRRLKLPLWVRIGLLCAVFGLVALNISTTDLPVSSNGMVVACGNEAADGFTPTGIKFWDQVTWIFSSFLAQAAPS</sequence>
<protein>
    <submittedName>
        <fullName evidence="2">Uncharacterized protein</fullName>
    </submittedName>
</protein>
<feature type="transmembrane region" description="Helical" evidence="1">
    <location>
        <begin position="53"/>
        <end position="71"/>
    </location>
</feature>
<name>A0ABV7PU88_9ACTN</name>
<comment type="caution">
    <text evidence="2">The sequence shown here is derived from an EMBL/GenBank/DDBJ whole genome shotgun (WGS) entry which is preliminary data.</text>
</comment>
<dbReference type="RefSeq" id="WP_387972250.1">
    <property type="nucleotide sequence ID" value="NZ_JBHRWO010000006.1"/>
</dbReference>
<organism evidence="2 3">
    <name type="scientific">Glycomyces rhizosphaerae</name>
    <dbReference type="NCBI Taxonomy" id="2054422"/>
    <lineage>
        <taxon>Bacteria</taxon>
        <taxon>Bacillati</taxon>
        <taxon>Actinomycetota</taxon>
        <taxon>Actinomycetes</taxon>
        <taxon>Glycomycetales</taxon>
        <taxon>Glycomycetaceae</taxon>
        <taxon>Glycomyces</taxon>
    </lineage>
</organism>
<keyword evidence="1" id="KW-0812">Transmembrane</keyword>
<keyword evidence="3" id="KW-1185">Reference proteome</keyword>